<sequence length="134" mass="15254">MLKSLRPDPDAPRPPAVDLSFIKIRTRGRKGGVKAKHQRRGFRPFLSCVITGNVRSLHNKTDELYSLCRFNSNYRHALIITVTETWLNENIPSSVCDLDNFTLIRHDRQGIQGKERGGGMCTFCQQHMVSPSML</sequence>
<keyword evidence="1" id="KW-0255">Endonuclease</keyword>
<keyword evidence="1" id="KW-0378">Hydrolase</keyword>
<gene>
    <name evidence="1" type="ORF">ElyMa_006406100</name>
</gene>
<dbReference type="GO" id="GO:0004519">
    <property type="term" value="F:endonuclease activity"/>
    <property type="evidence" value="ECO:0007669"/>
    <property type="project" value="UniProtKB-KW"/>
</dbReference>
<evidence type="ECO:0000313" key="2">
    <source>
        <dbReference type="Proteomes" id="UP000762676"/>
    </source>
</evidence>
<evidence type="ECO:0000313" key="1">
    <source>
        <dbReference type="EMBL" id="GFS00736.1"/>
    </source>
</evidence>
<protein>
    <submittedName>
        <fullName evidence="1">Endonuclease domain of the non-LTR retrotransposon LINE-1</fullName>
    </submittedName>
</protein>
<name>A0AAV4HTG0_9GAST</name>
<proteinExistence type="predicted"/>
<organism evidence="1 2">
    <name type="scientific">Elysia marginata</name>
    <dbReference type="NCBI Taxonomy" id="1093978"/>
    <lineage>
        <taxon>Eukaryota</taxon>
        <taxon>Metazoa</taxon>
        <taxon>Spiralia</taxon>
        <taxon>Lophotrochozoa</taxon>
        <taxon>Mollusca</taxon>
        <taxon>Gastropoda</taxon>
        <taxon>Heterobranchia</taxon>
        <taxon>Euthyneura</taxon>
        <taxon>Panpulmonata</taxon>
        <taxon>Sacoglossa</taxon>
        <taxon>Placobranchoidea</taxon>
        <taxon>Plakobranchidae</taxon>
        <taxon>Elysia</taxon>
    </lineage>
</organism>
<dbReference type="AlphaFoldDB" id="A0AAV4HTG0"/>
<keyword evidence="1" id="KW-0540">Nuclease</keyword>
<accession>A0AAV4HTG0</accession>
<reference evidence="1 2" key="1">
    <citation type="journal article" date="2021" name="Elife">
        <title>Chloroplast acquisition without the gene transfer in kleptoplastic sea slugs, Plakobranchus ocellatus.</title>
        <authorList>
            <person name="Maeda T."/>
            <person name="Takahashi S."/>
            <person name="Yoshida T."/>
            <person name="Shimamura S."/>
            <person name="Takaki Y."/>
            <person name="Nagai Y."/>
            <person name="Toyoda A."/>
            <person name="Suzuki Y."/>
            <person name="Arimoto A."/>
            <person name="Ishii H."/>
            <person name="Satoh N."/>
            <person name="Nishiyama T."/>
            <person name="Hasebe M."/>
            <person name="Maruyama T."/>
            <person name="Minagawa J."/>
            <person name="Obokata J."/>
            <person name="Shigenobu S."/>
        </authorList>
    </citation>
    <scope>NUCLEOTIDE SEQUENCE [LARGE SCALE GENOMIC DNA]</scope>
</reference>
<dbReference type="Proteomes" id="UP000762676">
    <property type="component" value="Unassembled WGS sequence"/>
</dbReference>
<comment type="caution">
    <text evidence="1">The sequence shown here is derived from an EMBL/GenBank/DDBJ whole genome shotgun (WGS) entry which is preliminary data.</text>
</comment>
<dbReference type="EMBL" id="BMAT01012858">
    <property type="protein sequence ID" value="GFS00736.1"/>
    <property type="molecule type" value="Genomic_DNA"/>
</dbReference>
<keyword evidence="2" id="KW-1185">Reference proteome</keyword>